<sequence>MMPAHLPTGPYQMRCLTSLAELERLTFSFDVFLYLQPVHVILQQGPNARAYILQEKDTKLVVGLAYFFVEEEKAFSPWRAPFGGLQLHPDIPEEAGQAFLLYIQQDLQQLGCQQVTWLQCPDAYAPVTNQWLRAALPMQGYCLTYDQLNHHIPVTQEPFTEIIHPSARRRLKKCLSAGFTFQQETFESLPEAYALLQQCRQEKQKPLSLSLSQLTRYFQLFPDRYLLFTVRREQELAAVGIAVLVTPSILNHLYPASPVKFNTFSPSILLNAGLYQYCQHHHIPTFDLGVSAPPQELEESYTGLFTFKDRMGGVASRKPTFVKAQD</sequence>
<dbReference type="PATRIC" id="fig|1379910.4.peg.2753"/>
<evidence type="ECO:0008006" key="3">
    <source>
        <dbReference type="Google" id="ProtNLM"/>
    </source>
</evidence>
<dbReference type="SUPFAM" id="SSF55729">
    <property type="entry name" value="Acyl-CoA N-acyltransferases (Nat)"/>
    <property type="match status" value="1"/>
</dbReference>
<proteinExistence type="predicted"/>
<dbReference type="OrthoDB" id="9786422at2"/>
<evidence type="ECO:0000313" key="2">
    <source>
        <dbReference type="Proteomes" id="UP000036458"/>
    </source>
</evidence>
<dbReference type="AlphaFoldDB" id="A0A0H4VKF9"/>
<name>A0A0H4VKF9_9BACT</name>
<protein>
    <recommendedName>
        <fullName evidence="3">BioF2-like acetyltransferase domain-containing protein</fullName>
    </recommendedName>
</protein>
<dbReference type="InterPro" id="IPR016181">
    <property type="entry name" value="Acyl_CoA_acyltransferase"/>
</dbReference>
<evidence type="ECO:0000313" key="1">
    <source>
        <dbReference type="EMBL" id="AKQ46285.1"/>
    </source>
</evidence>
<organism evidence="1 2">
    <name type="scientific">Rufibacter radiotolerans</name>
    <dbReference type="NCBI Taxonomy" id="1379910"/>
    <lineage>
        <taxon>Bacteria</taxon>
        <taxon>Pseudomonadati</taxon>
        <taxon>Bacteroidota</taxon>
        <taxon>Cytophagia</taxon>
        <taxon>Cytophagales</taxon>
        <taxon>Hymenobacteraceae</taxon>
        <taxon>Rufibacter</taxon>
    </lineage>
</organism>
<dbReference type="RefSeq" id="WP_048921257.1">
    <property type="nucleotide sequence ID" value="NZ_CP010777.1"/>
</dbReference>
<dbReference type="Gene3D" id="3.40.630.30">
    <property type="match status" value="1"/>
</dbReference>
<reference evidence="1 2" key="1">
    <citation type="submission" date="2015-01" db="EMBL/GenBank/DDBJ databases">
        <title>Rufibacter sp./DG31D/ whole genome sequencing.</title>
        <authorList>
            <person name="Kim M.K."/>
            <person name="Srinivasan S."/>
            <person name="Lee J.-J."/>
        </authorList>
    </citation>
    <scope>NUCLEOTIDE SEQUENCE [LARGE SCALE GENOMIC DNA]</scope>
    <source>
        <strain evidence="1 2">DG31D</strain>
    </source>
</reference>
<keyword evidence="2" id="KW-1185">Reference proteome</keyword>
<dbReference type="KEGG" id="ruf:TH63_12690"/>
<dbReference type="Proteomes" id="UP000036458">
    <property type="component" value="Chromosome"/>
</dbReference>
<dbReference type="STRING" id="1379910.TH63_12690"/>
<dbReference type="EMBL" id="CP010777">
    <property type="protein sequence ID" value="AKQ46285.1"/>
    <property type="molecule type" value="Genomic_DNA"/>
</dbReference>
<accession>A0A0H4VKF9</accession>
<gene>
    <name evidence="1" type="ORF">TH63_12690</name>
</gene>